<dbReference type="FunFam" id="3.30.50.10:FF:000002">
    <property type="entry name" value="Gata transcription factor gatad"/>
    <property type="match status" value="1"/>
</dbReference>
<dbReference type="GO" id="GO:0045944">
    <property type="term" value="P:positive regulation of transcription by RNA polymerase II"/>
    <property type="evidence" value="ECO:0007669"/>
    <property type="project" value="TreeGrafter"/>
</dbReference>
<feature type="domain" description="ZAD" evidence="12">
    <location>
        <begin position="1"/>
        <end position="41"/>
    </location>
</feature>
<feature type="region of interest" description="Disordered" evidence="10">
    <location>
        <begin position="324"/>
        <end position="362"/>
    </location>
</feature>
<dbReference type="SMART" id="SM00401">
    <property type="entry name" value="ZnF_GATA"/>
    <property type="match status" value="1"/>
</dbReference>
<feature type="compositionally biased region" description="Basic residues" evidence="10">
    <location>
        <begin position="431"/>
        <end position="442"/>
    </location>
</feature>
<dbReference type="GO" id="GO:0000978">
    <property type="term" value="F:RNA polymerase II cis-regulatory region sequence-specific DNA binding"/>
    <property type="evidence" value="ECO:0007669"/>
    <property type="project" value="TreeGrafter"/>
</dbReference>
<evidence type="ECO:0000256" key="3">
    <source>
        <dbReference type="ARBA" id="ARBA00022771"/>
    </source>
</evidence>
<dbReference type="PRINTS" id="PR00619">
    <property type="entry name" value="GATAZNFINGER"/>
</dbReference>
<dbReference type="GO" id="GO:0045165">
    <property type="term" value="P:cell fate commitment"/>
    <property type="evidence" value="ECO:0007669"/>
    <property type="project" value="TreeGrafter"/>
</dbReference>
<keyword evidence="3 8" id="KW-0863">Zinc-finger</keyword>
<feature type="domain" description="GATA-type" evidence="11">
    <location>
        <begin position="511"/>
        <end position="564"/>
    </location>
</feature>
<dbReference type="VEuPathDB" id="VectorBase:CSON009360"/>
<dbReference type="GO" id="GO:0000122">
    <property type="term" value="P:negative regulation of transcription by RNA polymerase II"/>
    <property type="evidence" value="ECO:0007669"/>
    <property type="project" value="TreeGrafter"/>
</dbReference>
<dbReference type="PROSITE" id="PS51915">
    <property type="entry name" value="ZAD"/>
    <property type="match status" value="1"/>
</dbReference>
<dbReference type="GO" id="GO:0008270">
    <property type="term" value="F:zinc ion binding"/>
    <property type="evidence" value="ECO:0007669"/>
    <property type="project" value="UniProtKB-KW"/>
</dbReference>
<keyword evidence="4" id="KW-0862">Zinc</keyword>
<feature type="compositionally biased region" description="Polar residues" evidence="10">
    <location>
        <begin position="221"/>
        <end position="242"/>
    </location>
</feature>
<feature type="region of interest" description="Disordered" evidence="10">
    <location>
        <begin position="195"/>
        <end position="249"/>
    </location>
</feature>
<evidence type="ECO:0000313" key="13">
    <source>
        <dbReference type="EMBL" id="SSX18352.1"/>
    </source>
</evidence>
<evidence type="ECO:0000256" key="7">
    <source>
        <dbReference type="ARBA" id="ARBA00023242"/>
    </source>
</evidence>
<dbReference type="Pfam" id="PF07776">
    <property type="entry name" value="zf-AD"/>
    <property type="match status" value="1"/>
</dbReference>
<dbReference type="PROSITE" id="PS00344">
    <property type="entry name" value="GATA_ZN_FINGER_1"/>
    <property type="match status" value="1"/>
</dbReference>
<comment type="caution">
    <text evidence="9">Lacks conserved residue(s) required for the propagation of feature annotation.</text>
</comment>
<feature type="compositionally biased region" description="Low complexity" evidence="10">
    <location>
        <begin position="195"/>
        <end position="220"/>
    </location>
</feature>
<protein>
    <submittedName>
        <fullName evidence="13">CSON009360 protein</fullName>
    </submittedName>
</protein>
<gene>
    <name evidence="13" type="primary">CSON009360</name>
</gene>
<feature type="compositionally biased region" description="Acidic residues" evidence="10">
    <location>
        <begin position="658"/>
        <end position="679"/>
    </location>
</feature>
<keyword evidence="5" id="KW-0805">Transcription regulation</keyword>
<organism evidence="13">
    <name type="scientific">Culicoides sonorensis</name>
    <name type="common">Biting midge</name>
    <dbReference type="NCBI Taxonomy" id="179676"/>
    <lineage>
        <taxon>Eukaryota</taxon>
        <taxon>Metazoa</taxon>
        <taxon>Ecdysozoa</taxon>
        <taxon>Arthropoda</taxon>
        <taxon>Hexapoda</taxon>
        <taxon>Insecta</taxon>
        <taxon>Pterygota</taxon>
        <taxon>Neoptera</taxon>
        <taxon>Endopterygota</taxon>
        <taxon>Diptera</taxon>
        <taxon>Nematocera</taxon>
        <taxon>Chironomoidea</taxon>
        <taxon>Ceratopogonidae</taxon>
        <taxon>Ceratopogoninae</taxon>
        <taxon>Culicoides</taxon>
        <taxon>Monoculicoides</taxon>
    </lineage>
</organism>
<dbReference type="AlphaFoldDB" id="A0A336LK16"/>
<evidence type="ECO:0000256" key="10">
    <source>
        <dbReference type="SAM" id="MobiDB-lite"/>
    </source>
</evidence>
<dbReference type="PANTHER" id="PTHR10071">
    <property type="entry name" value="TRANSCRIPTION FACTOR GATA FAMILY MEMBER"/>
    <property type="match status" value="1"/>
</dbReference>
<accession>A0A336LK16</accession>
<feature type="compositionally biased region" description="Basic residues" evidence="10">
    <location>
        <begin position="563"/>
        <end position="578"/>
    </location>
</feature>
<evidence type="ECO:0000256" key="8">
    <source>
        <dbReference type="PROSITE-ProRule" id="PRU00094"/>
    </source>
</evidence>
<dbReference type="EMBL" id="UFQT01000036">
    <property type="protein sequence ID" value="SSX18352.1"/>
    <property type="molecule type" value="Genomic_DNA"/>
</dbReference>
<reference evidence="13" key="1">
    <citation type="submission" date="2018-07" db="EMBL/GenBank/DDBJ databases">
        <authorList>
            <person name="Quirk P.G."/>
            <person name="Krulwich T.A."/>
        </authorList>
    </citation>
    <scope>NUCLEOTIDE SEQUENCE</scope>
</reference>
<dbReference type="OMA" id="EEMDLTM"/>
<evidence type="ECO:0000256" key="1">
    <source>
        <dbReference type="ARBA" id="ARBA00004123"/>
    </source>
</evidence>
<evidence type="ECO:0000256" key="2">
    <source>
        <dbReference type="ARBA" id="ARBA00022723"/>
    </source>
</evidence>
<dbReference type="InterPro" id="IPR013088">
    <property type="entry name" value="Znf_NHR/GATA"/>
</dbReference>
<keyword evidence="2" id="KW-0479">Metal-binding</keyword>
<keyword evidence="7" id="KW-0539">Nucleus</keyword>
<comment type="subcellular location">
    <subcellularLocation>
        <location evidence="1">Nucleus</location>
    </subcellularLocation>
</comment>
<sequence length="700" mass="76514">MKVLPNDKLPNVVCEECRDQLDSCYRFRRMARKSQKSLKNFVEYTEKLNGSPQEQLTQATEALDDMLQSFDSKSAAEQTAVAALTALRNNNNNNNNHTTKTVTSVLSKTHLQNLEANSVSVIPIDTLSKQQQPNNSVINATFHQKIQSPPPPPPQLLPVNAAAAAALHHQQKMSQLQQQLETAAVLMDISKKVIISPPSSNPQSPSLNESQKQQQQQQQQNSHHPQSITTNVITNNASIKRSPSTEEMDLSVKRIKTEHPNLNSNLKISKPQQGHLIIKNAGIDHATKTSHIKIENHNSDSNDSSDSDRLQMDISDENIGELQVTQISNTGKRRSNKQQQIFVGRETPDSLASDEHNTEGTDPATTQLWQALAQYQNTNVNGGGNEATQLLRKMINCRSLGLPFSAALSITGALSPDQPLPLLKSEDNRSHHQKTSSGRRKQSCPSRASALDKSGADGTNLDASAEGDLNASAQAWINYDEIANAGGKQGGTAVAVSVTTNNNKNQNNTQSSKDMSCTNCGTTTTTIWRRNVKGEMVCNACGLYFKLHGVNRPHTMRRDTIHTRRRRPKGDKSGRRKSKNQEMQEREQESVDSTERGTNDIHATLANNHNLLIALGARGAAPAAFSMQQYSEFLRSQNFQIGGTGDQNHKAGSADSDKDLDETGSADAADDDSGAENDIDSCNLPLNLVATQLGAESPQR</sequence>
<evidence type="ECO:0000256" key="9">
    <source>
        <dbReference type="PROSITE-ProRule" id="PRU01263"/>
    </source>
</evidence>
<dbReference type="PROSITE" id="PS50114">
    <property type="entry name" value="GATA_ZN_FINGER_2"/>
    <property type="match status" value="1"/>
</dbReference>
<proteinExistence type="predicted"/>
<feature type="region of interest" description="Disordered" evidence="10">
    <location>
        <begin position="555"/>
        <end position="597"/>
    </location>
</feature>
<evidence type="ECO:0000259" key="12">
    <source>
        <dbReference type="PROSITE" id="PS51915"/>
    </source>
</evidence>
<dbReference type="GO" id="GO:0005634">
    <property type="term" value="C:nucleus"/>
    <property type="evidence" value="ECO:0007669"/>
    <property type="project" value="UniProtKB-SubCell"/>
</dbReference>
<evidence type="ECO:0000256" key="4">
    <source>
        <dbReference type="ARBA" id="ARBA00022833"/>
    </source>
</evidence>
<dbReference type="Pfam" id="PF00320">
    <property type="entry name" value="GATA"/>
    <property type="match status" value="1"/>
</dbReference>
<dbReference type="GO" id="GO:0000981">
    <property type="term" value="F:DNA-binding transcription factor activity, RNA polymerase II-specific"/>
    <property type="evidence" value="ECO:0007669"/>
    <property type="project" value="TreeGrafter"/>
</dbReference>
<dbReference type="PANTHER" id="PTHR10071:SF337">
    <property type="entry name" value="GATA-BINDING FACTOR A"/>
    <property type="match status" value="1"/>
</dbReference>
<dbReference type="InterPro" id="IPR039355">
    <property type="entry name" value="Transcription_factor_GATA"/>
</dbReference>
<evidence type="ECO:0000259" key="11">
    <source>
        <dbReference type="PROSITE" id="PS50114"/>
    </source>
</evidence>
<dbReference type="InterPro" id="IPR000679">
    <property type="entry name" value="Znf_GATA"/>
</dbReference>
<keyword evidence="6" id="KW-0804">Transcription</keyword>
<evidence type="ECO:0000256" key="6">
    <source>
        <dbReference type="ARBA" id="ARBA00023163"/>
    </source>
</evidence>
<feature type="region of interest" description="Disordered" evidence="10">
    <location>
        <begin position="419"/>
        <end position="463"/>
    </location>
</feature>
<dbReference type="Gene3D" id="3.30.50.10">
    <property type="entry name" value="Erythroid Transcription Factor GATA-1, subunit A"/>
    <property type="match status" value="1"/>
</dbReference>
<evidence type="ECO:0000256" key="5">
    <source>
        <dbReference type="ARBA" id="ARBA00023015"/>
    </source>
</evidence>
<dbReference type="Gene3D" id="3.40.1800.20">
    <property type="match status" value="1"/>
</dbReference>
<dbReference type="SUPFAM" id="SSF57716">
    <property type="entry name" value="Glucocorticoid receptor-like (DNA-binding domain)"/>
    <property type="match status" value="2"/>
</dbReference>
<dbReference type="InterPro" id="IPR012934">
    <property type="entry name" value="Znf_AD"/>
</dbReference>
<feature type="compositionally biased region" description="Basic and acidic residues" evidence="10">
    <location>
        <begin position="579"/>
        <end position="597"/>
    </location>
</feature>
<feature type="region of interest" description="Disordered" evidence="10">
    <location>
        <begin position="641"/>
        <end position="683"/>
    </location>
</feature>
<dbReference type="CDD" id="cd00202">
    <property type="entry name" value="ZnF_GATA"/>
    <property type="match status" value="1"/>
</dbReference>
<name>A0A336LK16_CULSO</name>